<evidence type="ECO:0008006" key="3">
    <source>
        <dbReference type="Google" id="ProtNLM"/>
    </source>
</evidence>
<evidence type="ECO:0000313" key="2">
    <source>
        <dbReference type="Proteomes" id="UP001597264"/>
    </source>
</evidence>
<dbReference type="InterPro" id="IPR038607">
    <property type="entry name" value="PhoD-like_sf"/>
</dbReference>
<evidence type="ECO:0000313" key="1">
    <source>
        <dbReference type="EMBL" id="MFD1218480.1"/>
    </source>
</evidence>
<dbReference type="RefSeq" id="WP_230438103.1">
    <property type="nucleotide sequence ID" value="NZ_CP087715.1"/>
</dbReference>
<proteinExistence type="predicted"/>
<dbReference type="SUPFAM" id="SSF56300">
    <property type="entry name" value="Metallo-dependent phosphatases"/>
    <property type="match status" value="1"/>
</dbReference>
<keyword evidence="2" id="KW-1185">Reference proteome</keyword>
<name>A0ABW3UD26_9GAMM</name>
<protein>
    <recommendedName>
        <fullName evidence="3">PhoD-like phosphatase metallophosphatase domain-containing protein</fullName>
    </recommendedName>
</protein>
<gene>
    <name evidence="1" type="ORF">ACFQ2X_17905</name>
</gene>
<sequence>MDRAPDHASPPSGNFIVSPHRYLPGGRVQIWVGSFSADISSLFLCWETDCLQAPEAPGECPLSLEREAPGLCYTLLELDLIPGAHYQVRLVRRAGDGDTPLAAASLRACPSDLSRGFTAWYGTCFYRREDQQALRGAFRALPLDHRPDVTFLGGDQVYLDTAFSNLAPSPIAGFSAMNFRTFKKRGQEFIRRLLGSVFSNEYRKNWRGGLREVLRTGASYFLAGDHEFWNDYPNRPGFLRSLRNPVLHDTWQRLARELFRAYQQPDGVPSAQFDVGNELSFFALDTRLSRGAGRDSGMTDDRSLADCKAWLAGLQSPGVLVLPAPLVTPWQFRRRWSLRALKVKYGWGDHALTDTGQYAELVQALNDCAQDVMILAGDVHFSRLATMHLNGKSLVEVVSSPLACLPSATTGPKQPVTHFPPRPVGNISTPVQYAEAGRLARDFPCKATVHNFVTVRFARAKNAVEAQVTCWDLSDRSAEASPAVDWQRTIELRRRGMNVASGVPAASPEEESA</sequence>
<accession>A0ABW3UD26</accession>
<dbReference type="Proteomes" id="UP001597264">
    <property type="component" value="Unassembled WGS sequence"/>
</dbReference>
<organism evidence="1 2">
    <name type="scientific">Microbulbifer celer</name>
    <dbReference type="NCBI Taxonomy" id="435905"/>
    <lineage>
        <taxon>Bacteria</taxon>
        <taxon>Pseudomonadati</taxon>
        <taxon>Pseudomonadota</taxon>
        <taxon>Gammaproteobacteria</taxon>
        <taxon>Cellvibrionales</taxon>
        <taxon>Microbulbiferaceae</taxon>
        <taxon>Microbulbifer</taxon>
    </lineage>
</organism>
<comment type="caution">
    <text evidence="1">The sequence shown here is derived from an EMBL/GenBank/DDBJ whole genome shotgun (WGS) entry which is preliminary data.</text>
</comment>
<reference evidence="2" key="1">
    <citation type="journal article" date="2019" name="Int. J. Syst. Evol. Microbiol.">
        <title>The Global Catalogue of Microorganisms (GCM) 10K type strain sequencing project: providing services to taxonomists for standard genome sequencing and annotation.</title>
        <authorList>
            <consortium name="The Broad Institute Genomics Platform"/>
            <consortium name="The Broad Institute Genome Sequencing Center for Infectious Disease"/>
            <person name="Wu L."/>
            <person name="Ma J."/>
        </authorList>
    </citation>
    <scope>NUCLEOTIDE SEQUENCE [LARGE SCALE GENOMIC DNA]</scope>
    <source>
        <strain evidence="2">CCUG 54356</strain>
    </source>
</reference>
<dbReference type="EMBL" id="JBHTLR010000036">
    <property type="protein sequence ID" value="MFD1218480.1"/>
    <property type="molecule type" value="Genomic_DNA"/>
</dbReference>
<dbReference type="Gene3D" id="3.60.21.70">
    <property type="entry name" value="PhoD-like phosphatase"/>
    <property type="match status" value="1"/>
</dbReference>
<dbReference type="InterPro" id="IPR029052">
    <property type="entry name" value="Metallo-depent_PP-like"/>
</dbReference>